<organism evidence="3 4">
    <name type="scientific">Candidatus Pullibacteroides excrementavium</name>
    <dbReference type="NCBI Taxonomy" id="2840905"/>
    <lineage>
        <taxon>Bacteria</taxon>
        <taxon>Pseudomonadati</taxon>
        <taxon>Bacteroidota</taxon>
        <taxon>Bacteroidia</taxon>
        <taxon>Bacteroidales</taxon>
        <taxon>Candidatus Pullibacteroides</taxon>
    </lineage>
</organism>
<comment type="caution">
    <text evidence="3">The sequence shown here is derived from an EMBL/GenBank/DDBJ whole genome shotgun (WGS) entry which is preliminary data.</text>
</comment>
<keyword evidence="1" id="KW-1133">Transmembrane helix</keyword>
<evidence type="ECO:0000259" key="2">
    <source>
        <dbReference type="Pfam" id="PF02514"/>
    </source>
</evidence>
<keyword evidence="1" id="KW-0812">Transmembrane</keyword>
<gene>
    <name evidence="3" type="ORF">IAB08_08260</name>
</gene>
<dbReference type="EMBL" id="JADIMZ010000122">
    <property type="protein sequence ID" value="MBO8433264.1"/>
    <property type="molecule type" value="Genomic_DNA"/>
</dbReference>
<sequence>MRMKKKVGVAAAIAGLMLLLCLSWWHWASPTRIALLNFQDFQTAKMVRSAGNSFVKVEALGVDEIDRLRKYDAVLVFGMGLRITAEDRAEMQRLADKGIPFYSYAVTSPDNDICNLDSLQRATVEAYLGNGGTGNFRSLFNYVRRDLCGKRMFTAAVEPVREINPDCLFHIGEDLSFNTVAEYEAYLVEKGLYRDGQRKIALLTGIAGPFNTNTEHLDSIITAFQDRGYRVYPVAGFGKRMAFLQEIRPDAVIYLPHGRLLMGQGDKAVDWLREQDIPLFCPLTMNATYEQWMADKQGMAGGFLSQSVVMPEIDGGILPYALIAQYKDQDGLYLFKTIPERLHGFCETVGHYLDLRSKANKDKKIAVYYFKGPGSAALTAAGLEVLPSLYRFLCALRDAGYDLTGLPASEKEFEDIVMEQGPVFNSYAEGNRDRYLASGYPQWVKASDLDGWLKRDLLPSSYQALTERYGPVPGDYYTRQTEDGPEIAVTRIRFGNVVLLPQPVQGTGENSFQMVHGSNPLPPYPYIAAYFWTRCGFKADAMVHFGTHGSLEFIPGKQVALGSEDWSDLLVGDVPHFYFYTIADVGEGMIAKRRSYAVTMTYLNPPFMESGLNDQVEGLQEKIRAYFSQKDEEKDLTSLNLQIKEKAVSMGLHRDLELDSNLQQPYSDEDIQEIDNFATELVQEKIGGGLYTLGVPFAEDKILSSVRLMSKDPVAFNLAEVDIAKGKVKRGQLKNQSWFASRYYKPAETAVEKLLRNPKTDIRDLILGMGVAAEDYALACQWEETKVMQARMKAASAKDFESMDAASGASRTAVDGQRRLSARQVELAKAVSNLKAVLGKVNFYREALHDSPEAEMASMLNALEGGYVPPTSGGDFLANPSALPTGRNLYAINAETTPSATAWEKGKKMAEEMLADYAKNHGELPSKVSFTLWSGSFIESEGATLAQILYLLGVEPVRDRFGRVLDIRLIPEEELGRPRVDVVVQTSGQFRDLAASRLELLQRAIVLASQASDKGRNPVAEGNLAAEKVLLQKGYSPQEARELSTTRVFGGINGMSGTGITGMVQAGDRWEKESEISDTYLHNMGAMYGSSSDWGDFKEGVFEAALQNTDVVVQPRQSNTWGALSLDHVYEFMGGLTLTVRNVTGKDPDNYFNDLRNRYHARVQDLRSAIGVEARTTFFNPRYIKEQMKGGASSAAGISDLVMNTYGWNVMKPSVIDDRMWDEIYEVYVQDVNRLGVRDFFESENPAALQEMTAVMLETARKGYWEASPEQLANLAEVHAELVDEFGACCNGFTCGNALLKDFVARNLTQEKASQYRSDVRKALNAEPLPDGQRSVVLEKEQVRNAAGDAVSVDTTRLVLVVFGVMALLAVAISVFVIIKRKRA</sequence>
<reference evidence="3" key="2">
    <citation type="journal article" date="2021" name="PeerJ">
        <title>Extensive microbial diversity within the chicken gut microbiome revealed by metagenomics and culture.</title>
        <authorList>
            <person name="Gilroy R."/>
            <person name="Ravi A."/>
            <person name="Getino M."/>
            <person name="Pursley I."/>
            <person name="Horton D.L."/>
            <person name="Alikhan N.F."/>
            <person name="Baker D."/>
            <person name="Gharbi K."/>
            <person name="Hall N."/>
            <person name="Watson M."/>
            <person name="Adriaenssens E.M."/>
            <person name="Foster-Nyarko E."/>
            <person name="Jarju S."/>
            <person name="Secka A."/>
            <person name="Antonio M."/>
            <person name="Oren A."/>
            <person name="Chaudhuri R.R."/>
            <person name="La Ragione R."/>
            <person name="Hildebrand F."/>
            <person name="Pallen M.J."/>
        </authorList>
    </citation>
    <scope>NUCLEOTIDE SEQUENCE</scope>
    <source>
        <strain evidence="3">2889</strain>
    </source>
</reference>
<dbReference type="Proteomes" id="UP000823612">
    <property type="component" value="Unassembled WGS sequence"/>
</dbReference>
<accession>A0A9D9H2A2</accession>
<keyword evidence="1" id="KW-0472">Membrane</keyword>
<dbReference type="PANTHER" id="PTHR44119:SF1">
    <property type="entry name" value="MAGNESIUM-CHELATASE SUBUNIT CHLH, CHLOROPLASTIC"/>
    <property type="match status" value="1"/>
</dbReference>
<proteinExistence type="predicted"/>
<dbReference type="Pfam" id="PF02514">
    <property type="entry name" value="CobN-Mg_chel"/>
    <property type="match status" value="1"/>
</dbReference>
<evidence type="ECO:0000313" key="4">
    <source>
        <dbReference type="Proteomes" id="UP000823612"/>
    </source>
</evidence>
<dbReference type="PANTHER" id="PTHR44119">
    <property type="entry name" value="MAGNESIUM-CHELATASE SUBUNIT CHLH, CHLOROPLASTIC"/>
    <property type="match status" value="1"/>
</dbReference>
<feature type="transmembrane region" description="Helical" evidence="1">
    <location>
        <begin position="1358"/>
        <end position="1379"/>
    </location>
</feature>
<dbReference type="InterPro" id="IPR003672">
    <property type="entry name" value="CobN/Mg_chltase"/>
</dbReference>
<protein>
    <submittedName>
        <fullName evidence="3">Cobaltochelatase subunit CobN</fullName>
    </submittedName>
</protein>
<reference evidence="3" key="1">
    <citation type="submission" date="2020-10" db="EMBL/GenBank/DDBJ databases">
        <authorList>
            <person name="Gilroy R."/>
        </authorList>
    </citation>
    <scope>NUCLEOTIDE SEQUENCE</scope>
    <source>
        <strain evidence="3">2889</strain>
    </source>
</reference>
<dbReference type="CDD" id="cd10150">
    <property type="entry name" value="CobN_like"/>
    <property type="match status" value="1"/>
</dbReference>
<evidence type="ECO:0000313" key="3">
    <source>
        <dbReference type="EMBL" id="MBO8433264.1"/>
    </source>
</evidence>
<feature type="domain" description="CobN/magnesium chelatase" evidence="2">
    <location>
        <begin position="126"/>
        <end position="1272"/>
    </location>
</feature>
<evidence type="ECO:0000256" key="1">
    <source>
        <dbReference type="SAM" id="Phobius"/>
    </source>
</evidence>
<name>A0A9D9H2A2_9BACT</name>